<name>A0A9Q1C8F0_HOLLE</name>
<keyword evidence="2" id="KW-1185">Reference proteome</keyword>
<protein>
    <submittedName>
        <fullName evidence="1">Protein JBTS17</fullName>
    </submittedName>
</protein>
<dbReference type="OrthoDB" id="5974632at2759"/>
<gene>
    <name evidence="1" type="ORF">HOLleu_14923</name>
</gene>
<dbReference type="EMBL" id="JAIZAY010000006">
    <property type="protein sequence ID" value="KAJ8040592.1"/>
    <property type="molecule type" value="Genomic_DNA"/>
</dbReference>
<comment type="caution">
    <text evidence="1">The sequence shown here is derived from an EMBL/GenBank/DDBJ whole genome shotgun (WGS) entry which is preliminary data.</text>
</comment>
<evidence type="ECO:0000313" key="2">
    <source>
        <dbReference type="Proteomes" id="UP001152320"/>
    </source>
</evidence>
<dbReference type="AlphaFoldDB" id="A0A9Q1C8F0"/>
<reference evidence="1" key="1">
    <citation type="submission" date="2021-10" db="EMBL/GenBank/DDBJ databases">
        <title>Tropical sea cucumber genome reveals ecological adaptation and Cuvierian tubules defense mechanism.</title>
        <authorList>
            <person name="Chen T."/>
        </authorList>
    </citation>
    <scope>NUCLEOTIDE SEQUENCE</scope>
    <source>
        <strain evidence="1">Nanhai2018</strain>
        <tissue evidence="1">Muscle</tissue>
    </source>
</reference>
<proteinExistence type="predicted"/>
<dbReference type="Proteomes" id="UP001152320">
    <property type="component" value="Chromosome 6"/>
</dbReference>
<dbReference type="PANTHER" id="PTHR14492:SF4">
    <property type="entry name" value="CILIOGENESIS AND PLANAR POLARITY EFFECTOR 1"/>
    <property type="match status" value="1"/>
</dbReference>
<evidence type="ECO:0000313" key="1">
    <source>
        <dbReference type="EMBL" id="KAJ8040592.1"/>
    </source>
</evidence>
<dbReference type="InterPro" id="IPR028236">
    <property type="entry name" value="CPLANE1"/>
</dbReference>
<sequence>MRLDLKVVHTPDTKSKKPWKKIHWLGSQSDILLKAYCRLKVLHLQDKNLKKKKISKLQSILKKLCICNISQNGNYVVGIIDTGGIIIWSHLDDTTRTVNGPAALVEYFEGKQQQQGEFQASHKTKVFISNDARNILVVVNLNRIFLWQASQHNIQNNAKEIDKEGDWYTVARSNTPLPPSHSVDACVDSMFFQDSILGKCNICSFVFYKGSYLQVSSVLIKWLEPWKRFTGSSSFFNVSWHSLTIPVDIISPGCQPLHQDGALVTSHSTNGLLLAVAVNQDSPSRNRVLFLSVLSHSMVNVDLKSCGCKSTEPNKEVARTYWVEDCSWNHDNLFLACIMKKGSIFLLSRLGDLLEIQTDGCSVEHGPDLFIPLHPLISVIPSKHSTEGKQVTGDTPQDVNLQNFSVTFHPSLPLLVCSDGFLATVMELPSMISCAGLIREFLGEGKSAINYLCEQFLPKVKQLPTLGMEVKRSAPLHLNDTKEASMSKFLSTDSSGLEFGYAGPFARLTEGKIIFGSPHSPNSTIQDESSGPAVQHISRRAERMLLLAWLCGSSQYTEWDPQLETLLVFTAKCLAKFCLATSRLHQREENVPLMPVDTFQKSISILSWDLTHVHILCSAVKFVHQTVVNVLAAKPALTVSSLTHSVALLMDCEAKLHHIYSLGGLTTGSFMPDENMWHIGDEVGSYQTYDSFSDLQRQCLGGNREAGTEGSQPLEGEGKKIGSQDVISRSVLPTWKVLYQKTIILYSALNEHVKTSRRTEQLFLHRIRRFLVNLLGVLQRKLCSAGCHVSLHVHQFWAAFLDETYLRGCEKFMMGDLLGATRCWQATYETSRRQEHQLGKSPTQDCHSHHQLQEKCLLAILYSSLISYNISQALELANSIIESVSVDAKKLKVKRSFKQLLEVRIVILFSLNLWLNNAELCGFFF</sequence>
<organism evidence="1 2">
    <name type="scientific">Holothuria leucospilota</name>
    <name type="common">Black long sea cucumber</name>
    <name type="synonym">Mertensiothuria leucospilota</name>
    <dbReference type="NCBI Taxonomy" id="206669"/>
    <lineage>
        <taxon>Eukaryota</taxon>
        <taxon>Metazoa</taxon>
        <taxon>Echinodermata</taxon>
        <taxon>Eleutherozoa</taxon>
        <taxon>Echinozoa</taxon>
        <taxon>Holothuroidea</taxon>
        <taxon>Aspidochirotacea</taxon>
        <taxon>Aspidochirotida</taxon>
        <taxon>Holothuriidae</taxon>
        <taxon>Holothuria</taxon>
    </lineage>
</organism>
<dbReference type="PANTHER" id="PTHR14492">
    <property type="entry name" value="JBTS17"/>
    <property type="match status" value="1"/>
</dbReference>
<accession>A0A9Q1C8F0</accession>